<dbReference type="SUPFAM" id="SSF51197">
    <property type="entry name" value="Clavaminate synthase-like"/>
    <property type="match status" value="1"/>
</dbReference>
<dbReference type="InterPro" id="IPR013105">
    <property type="entry name" value="TPR_2"/>
</dbReference>
<name>A0A291INJ5_9GAMM</name>
<keyword evidence="4" id="KW-1185">Reference proteome</keyword>
<evidence type="ECO:0000313" key="4">
    <source>
        <dbReference type="Proteomes" id="UP000077734"/>
    </source>
</evidence>
<dbReference type="InterPro" id="IPR052943">
    <property type="entry name" value="TMTC_O-mannosyl-trnsfr"/>
</dbReference>
<dbReference type="Pfam" id="PF13414">
    <property type="entry name" value="TPR_11"/>
    <property type="match status" value="1"/>
</dbReference>
<dbReference type="SUPFAM" id="SSF48439">
    <property type="entry name" value="Protein prenylyltransferase"/>
    <property type="match status" value="1"/>
</dbReference>
<dbReference type="Pfam" id="PF13432">
    <property type="entry name" value="TPR_16"/>
    <property type="match status" value="1"/>
</dbReference>
<dbReference type="Gene3D" id="2.60.120.620">
    <property type="entry name" value="q2cbj1_9rhob like domain"/>
    <property type="match status" value="1"/>
</dbReference>
<dbReference type="Pfam" id="PF13181">
    <property type="entry name" value="TPR_8"/>
    <property type="match status" value="1"/>
</dbReference>
<dbReference type="PROSITE" id="PS50005">
    <property type="entry name" value="TPR"/>
    <property type="match status" value="5"/>
</dbReference>
<dbReference type="PANTHER" id="PTHR44809">
    <property type="match status" value="1"/>
</dbReference>
<dbReference type="Gene3D" id="1.25.40.10">
    <property type="entry name" value="Tetratricopeptide repeat domain"/>
    <property type="match status" value="3"/>
</dbReference>
<proteinExistence type="predicted"/>
<evidence type="ECO:0000313" key="3">
    <source>
        <dbReference type="EMBL" id="OAI23370.1"/>
    </source>
</evidence>
<dbReference type="PROSITE" id="PS50293">
    <property type="entry name" value="TPR_REGION"/>
    <property type="match status" value="3"/>
</dbReference>
<dbReference type="Pfam" id="PF00515">
    <property type="entry name" value="TPR_1"/>
    <property type="match status" value="1"/>
</dbReference>
<dbReference type="RefSeq" id="WP_064028992.1">
    <property type="nucleotide sequence ID" value="NZ_CP023669.1"/>
</dbReference>
<dbReference type="InterPro" id="IPR019734">
    <property type="entry name" value="TPR_rpt"/>
</dbReference>
<keyword evidence="2" id="KW-0802">TPR repeat</keyword>
<dbReference type="PANTHER" id="PTHR44809:SF1">
    <property type="entry name" value="PROTEIN O-MANNOSYL-TRANSFERASE TMTC1"/>
    <property type="match status" value="1"/>
</dbReference>
<reference evidence="3 4" key="1">
    <citation type="submission" date="2016-03" db="EMBL/GenBank/DDBJ databases">
        <authorList>
            <person name="Heylen K."/>
            <person name="De Vos P."/>
            <person name="Vekeman B."/>
        </authorList>
    </citation>
    <scope>NUCLEOTIDE SEQUENCE [LARGE SCALE GENOMIC DNA]</scope>
    <source>
        <strain evidence="3 4">R-49807</strain>
    </source>
</reference>
<organism evidence="3 4">
    <name type="scientific">Methylomonas koyamae</name>
    <dbReference type="NCBI Taxonomy" id="702114"/>
    <lineage>
        <taxon>Bacteria</taxon>
        <taxon>Pseudomonadati</taxon>
        <taxon>Pseudomonadota</taxon>
        <taxon>Gammaproteobacteria</taxon>
        <taxon>Methylococcales</taxon>
        <taxon>Methylococcaceae</taxon>
        <taxon>Methylomonas</taxon>
    </lineage>
</organism>
<comment type="caution">
    <text evidence="3">The sequence shown here is derived from an EMBL/GenBank/DDBJ whole genome shotgun (WGS) entry which is preliminary data.</text>
</comment>
<accession>A0A291INJ5</accession>
<dbReference type="Proteomes" id="UP000077734">
    <property type="component" value="Unassembled WGS sequence"/>
</dbReference>
<dbReference type="InterPro" id="IPR012668">
    <property type="entry name" value="CHP02466"/>
</dbReference>
<sequence length="536" mass="60191">MKAQLKQPQPAELQAIHQLFQAGQVALAEARAQALAATFPKSLPVLNLLGMCQQVQGKLREAAASFRKMIAIDPNIAEIHFNLGAIYTQLNDAKAAIVAYRKALQLKPELTVAHFNLGALLQQQSQWQEAAKHYRRAVEQQPGYYQAWANWGAVLQTVGDLKAAEHCYRKALDINADALGYFNLGTNLHDQGMLGQAIEAFREALRLEPQFADAWNDLGEIYRDLGNMEEAVRCYRAALQANPEHGRANYNLGESYCLGGQFEQAIPYFSASDFADADERVLLCLYKTARFDAFKQRLDAFIAEDRHNSVLLGSLATHYATNFRQADAYGYCRSPMQFVQHTCIEELAEPGSALLNQLLDDVKHLAIAERKQGRLYYGMQSAGNLLQRPEASFQQLAALIRAKVKAYQQHFAGSDDALIRFFPKTLEFASSWYLRMNQGGYLTSHIHEEGWISGCVYLQLPDKCDHHEGSFEYGIDGDDYPRLHDDFPTQIVDQQVGDLVLFPSSLFHRTIPFNSDQERICIAFDIKPGNSVGSKK</sequence>
<dbReference type="KEGG" id="mko:MKLM6_3599"/>
<gene>
    <name evidence="3" type="ORF">A1356_17535</name>
</gene>
<dbReference type="Pfam" id="PF13759">
    <property type="entry name" value="2OG-FeII_Oxy_5"/>
    <property type="match status" value="1"/>
</dbReference>
<dbReference type="AlphaFoldDB" id="A0A291INJ5"/>
<dbReference type="Pfam" id="PF07719">
    <property type="entry name" value="TPR_2"/>
    <property type="match status" value="1"/>
</dbReference>
<keyword evidence="1" id="KW-0677">Repeat</keyword>
<dbReference type="SMART" id="SM00028">
    <property type="entry name" value="TPR"/>
    <property type="match status" value="7"/>
</dbReference>
<evidence type="ECO:0000256" key="1">
    <source>
        <dbReference type="ARBA" id="ARBA00022737"/>
    </source>
</evidence>
<protein>
    <submittedName>
        <fullName evidence="3">Uncharacterized protein</fullName>
    </submittedName>
</protein>
<evidence type="ECO:0000256" key="2">
    <source>
        <dbReference type="ARBA" id="ARBA00022803"/>
    </source>
</evidence>
<dbReference type="EMBL" id="LUUL01000104">
    <property type="protein sequence ID" value="OAI23370.1"/>
    <property type="molecule type" value="Genomic_DNA"/>
</dbReference>
<dbReference type="InterPro" id="IPR011990">
    <property type="entry name" value="TPR-like_helical_dom_sf"/>
</dbReference>